<keyword evidence="4" id="KW-1185">Reference proteome</keyword>
<accession>A0A1Y2ESB9</accession>
<evidence type="ECO:0000259" key="2">
    <source>
        <dbReference type="Pfam" id="PF25459"/>
    </source>
</evidence>
<feature type="compositionally biased region" description="Low complexity" evidence="1">
    <location>
        <begin position="245"/>
        <end position="280"/>
    </location>
</feature>
<feature type="region of interest" description="Disordered" evidence="1">
    <location>
        <begin position="239"/>
        <end position="290"/>
    </location>
</feature>
<dbReference type="InParanoid" id="A0A1Y2ESB9"/>
<dbReference type="STRING" id="106004.A0A1Y2ESB9"/>
<dbReference type="AlphaFoldDB" id="A0A1Y2ESB9"/>
<feature type="compositionally biased region" description="Pro residues" evidence="1">
    <location>
        <begin position="123"/>
        <end position="135"/>
    </location>
</feature>
<sequence>MNFASLKAKAAETAKDARSRASAPSRPSPKYQPVRPEDIAGQPTLTPSQRFAQSTVLQHQQAIHRPPPPPIRSRSGAGETTEEKAAPPAPARKFGAAAAAPPPLPGRTPSYASASSATSSGAPPAPPPRSTPAPPYQHAVTHDLPKPAPPPRSTPAAPSPPPAAPPRQSTPTASWESRAAAGGGGVEYKKFSQYDSGDKEVMFAMLDEFFEARLGGDISRPMPQGFVAVGSTPRVLAPVPKIGESHAPSPSVEEAPPPISLSTRPSLRSPSSTTTTDSSPSYPPPQSHSSSALTLSHYLLHTPFPSPPFYTLPTIPLPPPIQSRTDIRYSASWSQTGSQKSVLGFVLFGDASCCWWRISWDVSRPLGGGAGNEKREVRYCPIPKAWEGDKLWEASEEYGPGIVAFARQAVEGGRPVARGTLNSVAAQLPEKEEPFPSIGRTHGHWVYYCRATADGSAKGTWRGGDVYVRPGDVVEWRKVKIREVGMAEGSYSTLGDPDHTAIILSASSPVTLPSLSHTLLDTSYPLSSLVSLTVAEQSPGQAPRERTYDLTSMSEGEVWIYRPVGLRNYVGTRVEAVWPPPKGASWEVGELE</sequence>
<feature type="compositionally biased region" description="Basic and acidic residues" evidence="1">
    <location>
        <begin position="9"/>
        <end position="19"/>
    </location>
</feature>
<proteinExistence type="predicted"/>
<feature type="domain" description="BBC1/AIM3 cysteine proteinase-fold" evidence="2">
    <location>
        <begin position="378"/>
        <end position="572"/>
    </location>
</feature>
<dbReference type="EMBL" id="MCGR01000043">
    <property type="protein sequence ID" value="ORY74056.1"/>
    <property type="molecule type" value="Genomic_DNA"/>
</dbReference>
<reference evidence="3 4" key="1">
    <citation type="submission" date="2016-07" db="EMBL/GenBank/DDBJ databases">
        <title>Pervasive Adenine N6-methylation of Active Genes in Fungi.</title>
        <authorList>
            <consortium name="DOE Joint Genome Institute"/>
            <person name="Mondo S.J."/>
            <person name="Dannebaum R.O."/>
            <person name="Kuo R.C."/>
            <person name="Labutti K."/>
            <person name="Haridas S."/>
            <person name="Kuo A."/>
            <person name="Salamov A."/>
            <person name="Ahrendt S.R."/>
            <person name="Lipzen A."/>
            <person name="Sullivan W."/>
            <person name="Andreopoulos W.B."/>
            <person name="Clum A."/>
            <person name="Lindquist E."/>
            <person name="Daum C."/>
            <person name="Ramamoorthy G.K."/>
            <person name="Gryganskyi A."/>
            <person name="Culley D."/>
            <person name="Magnuson J.K."/>
            <person name="James T.Y."/>
            <person name="O'Malley M.A."/>
            <person name="Stajich J.E."/>
            <person name="Spatafora J.W."/>
            <person name="Visel A."/>
            <person name="Grigoriev I.V."/>
        </authorList>
    </citation>
    <scope>NUCLEOTIDE SEQUENCE [LARGE SCALE GENOMIC DNA]</scope>
    <source>
        <strain evidence="3 4">62-1032</strain>
    </source>
</reference>
<dbReference type="InterPro" id="IPR057402">
    <property type="entry name" value="AIM3_BBC1_C"/>
</dbReference>
<dbReference type="Pfam" id="PF25459">
    <property type="entry name" value="AIM3_BBC1_C"/>
    <property type="match status" value="1"/>
</dbReference>
<comment type="caution">
    <text evidence="3">The sequence shown here is derived from an EMBL/GenBank/DDBJ whole genome shotgun (WGS) entry which is preliminary data.</text>
</comment>
<evidence type="ECO:0000313" key="4">
    <source>
        <dbReference type="Proteomes" id="UP000193467"/>
    </source>
</evidence>
<feature type="compositionally biased region" description="Low complexity" evidence="1">
    <location>
        <begin position="107"/>
        <end position="122"/>
    </location>
</feature>
<feature type="region of interest" description="Disordered" evidence="1">
    <location>
        <begin position="1"/>
        <end position="191"/>
    </location>
</feature>
<feature type="compositionally biased region" description="Low complexity" evidence="1">
    <location>
        <begin position="20"/>
        <end position="29"/>
    </location>
</feature>
<evidence type="ECO:0000313" key="3">
    <source>
        <dbReference type="EMBL" id="ORY74056.1"/>
    </source>
</evidence>
<dbReference type="Proteomes" id="UP000193467">
    <property type="component" value="Unassembled WGS sequence"/>
</dbReference>
<name>A0A1Y2ESB9_9BASI</name>
<dbReference type="OrthoDB" id="3357271at2759"/>
<organism evidence="3 4">
    <name type="scientific">Leucosporidium creatinivorum</name>
    <dbReference type="NCBI Taxonomy" id="106004"/>
    <lineage>
        <taxon>Eukaryota</taxon>
        <taxon>Fungi</taxon>
        <taxon>Dikarya</taxon>
        <taxon>Basidiomycota</taxon>
        <taxon>Pucciniomycotina</taxon>
        <taxon>Microbotryomycetes</taxon>
        <taxon>Leucosporidiales</taxon>
        <taxon>Leucosporidium</taxon>
    </lineage>
</organism>
<feature type="compositionally biased region" description="Pro residues" evidence="1">
    <location>
        <begin position="146"/>
        <end position="165"/>
    </location>
</feature>
<feature type="compositionally biased region" description="Polar residues" evidence="1">
    <location>
        <begin position="43"/>
        <end position="58"/>
    </location>
</feature>
<evidence type="ECO:0000256" key="1">
    <source>
        <dbReference type="SAM" id="MobiDB-lite"/>
    </source>
</evidence>
<protein>
    <recommendedName>
        <fullName evidence="2">BBC1/AIM3 cysteine proteinase-fold domain-containing protein</fullName>
    </recommendedName>
</protein>
<gene>
    <name evidence="3" type="ORF">BCR35DRAFT_306838</name>
</gene>